<accession>A0A6J5TBF3</accession>
<sequence>MTTYSSERYLVNKVKYRRPSAIMFAENPGTLVGATDKSGNPVYYKNADGTTSGTQVLTYVPVGYDIYANQSDNNDSSLSNQFLILSDHNRKALDFKQNRIEKRERMINGRMRSFWTADKVGISTSWDNLPSRAYSGPPLFDPLTGAPSQTVDGNTFFQFTVDGGAGGNELLSWYENHKGSFWVYLSYDKYTDFDGGVASYQHLNQYNQVIEMFISDFSYAVEKRGGTNYDMWNISLSLEEA</sequence>
<organism evidence="1">
    <name type="scientific">uncultured Caudovirales phage</name>
    <dbReference type="NCBI Taxonomy" id="2100421"/>
    <lineage>
        <taxon>Viruses</taxon>
        <taxon>Duplodnaviria</taxon>
        <taxon>Heunggongvirae</taxon>
        <taxon>Uroviricota</taxon>
        <taxon>Caudoviricetes</taxon>
        <taxon>Peduoviridae</taxon>
        <taxon>Maltschvirus</taxon>
        <taxon>Maltschvirus maltsch</taxon>
    </lineage>
</organism>
<reference evidence="1" key="1">
    <citation type="submission" date="2020-05" db="EMBL/GenBank/DDBJ databases">
        <authorList>
            <person name="Chiriac C."/>
            <person name="Salcher M."/>
            <person name="Ghai R."/>
            <person name="Kavagutti S V."/>
        </authorList>
    </citation>
    <scope>NUCLEOTIDE SEQUENCE</scope>
</reference>
<gene>
    <name evidence="1" type="ORF">UFOVP222_44</name>
</gene>
<proteinExistence type="predicted"/>
<protein>
    <submittedName>
        <fullName evidence="1">Uncharacterized protein</fullName>
    </submittedName>
</protein>
<name>A0A6J5TBF3_9CAUD</name>
<evidence type="ECO:0000313" key="1">
    <source>
        <dbReference type="EMBL" id="CAB5219237.1"/>
    </source>
</evidence>
<dbReference type="EMBL" id="LR798269">
    <property type="protein sequence ID" value="CAB5219237.1"/>
    <property type="molecule type" value="Genomic_DNA"/>
</dbReference>